<dbReference type="RefSeq" id="WP_377700106.1">
    <property type="nucleotide sequence ID" value="NZ_JBHLWE010000061.1"/>
</dbReference>
<protein>
    <submittedName>
        <fullName evidence="1">Uncharacterized protein</fullName>
    </submittedName>
</protein>
<evidence type="ECO:0000313" key="1">
    <source>
        <dbReference type="EMBL" id="MFC0342493.1"/>
    </source>
</evidence>
<organism evidence="1 2">
    <name type="scientific">Paracoccus niistensis</name>
    <dbReference type="NCBI Taxonomy" id="632935"/>
    <lineage>
        <taxon>Bacteria</taxon>
        <taxon>Pseudomonadati</taxon>
        <taxon>Pseudomonadota</taxon>
        <taxon>Alphaproteobacteria</taxon>
        <taxon>Rhodobacterales</taxon>
        <taxon>Paracoccaceae</taxon>
        <taxon>Paracoccus</taxon>
    </lineage>
</organism>
<keyword evidence="2" id="KW-1185">Reference proteome</keyword>
<proteinExistence type="predicted"/>
<evidence type="ECO:0000313" key="2">
    <source>
        <dbReference type="Proteomes" id="UP001589799"/>
    </source>
</evidence>
<dbReference type="Proteomes" id="UP001589799">
    <property type="component" value="Unassembled WGS sequence"/>
</dbReference>
<accession>A0ABV6IB27</accession>
<gene>
    <name evidence="1" type="ORF">ACFFII_17220</name>
</gene>
<sequence length="206" mass="22847">MKVKINRQSSKRIDFTFEPNIGDAIPPMSSVFLTGHNLHRLRDGMLSLLCFLMARDLISDSLILEGAEVPAYQAAIFQNHFGSLPFMCHPISHVDRAILPSMSPRTQQITEIADTDCRADIAVSDTNLGFEIKFCEGEERERISFISSIPLFCSMASREPRIVLHAIKTIIAFELVGATTLLDPDGYLNSSPIRQIIVDSGIAVAR</sequence>
<reference evidence="1 2" key="1">
    <citation type="submission" date="2024-09" db="EMBL/GenBank/DDBJ databases">
        <authorList>
            <person name="Sun Q."/>
            <person name="Mori K."/>
        </authorList>
    </citation>
    <scope>NUCLEOTIDE SEQUENCE [LARGE SCALE GENOMIC DNA]</scope>
    <source>
        <strain evidence="1 2">KCTC 22789</strain>
    </source>
</reference>
<name>A0ABV6IB27_9RHOB</name>
<comment type="caution">
    <text evidence="1">The sequence shown here is derived from an EMBL/GenBank/DDBJ whole genome shotgun (WGS) entry which is preliminary data.</text>
</comment>
<dbReference type="EMBL" id="JBHLWE010000061">
    <property type="protein sequence ID" value="MFC0342493.1"/>
    <property type="molecule type" value="Genomic_DNA"/>
</dbReference>